<gene>
    <name evidence="2" type="ORF">CYMTET_35445</name>
</gene>
<organism evidence="2 3">
    <name type="scientific">Cymbomonas tetramitiformis</name>
    <dbReference type="NCBI Taxonomy" id="36881"/>
    <lineage>
        <taxon>Eukaryota</taxon>
        <taxon>Viridiplantae</taxon>
        <taxon>Chlorophyta</taxon>
        <taxon>Pyramimonadophyceae</taxon>
        <taxon>Pyramimonadales</taxon>
        <taxon>Pyramimonadaceae</taxon>
        <taxon>Cymbomonas</taxon>
    </lineage>
</organism>
<dbReference type="Proteomes" id="UP001190700">
    <property type="component" value="Unassembled WGS sequence"/>
</dbReference>
<evidence type="ECO:0000313" key="3">
    <source>
        <dbReference type="Proteomes" id="UP001190700"/>
    </source>
</evidence>
<proteinExistence type="predicted"/>
<evidence type="ECO:0000313" key="2">
    <source>
        <dbReference type="EMBL" id="KAK3255369.1"/>
    </source>
</evidence>
<feature type="region of interest" description="Disordered" evidence="1">
    <location>
        <begin position="23"/>
        <end position="51"/>
    </location>
</feature>
<sequence length="103" mass="11024">MDLGAHPTHTVPRAISVHLRSTKASNEPPSFRKVHNMAAPPSPLKPKPRDKNHLRWLPREDQGCLARTRVASRGPGLLRGSLRRAVGGTQASRGGPGGATEAI</sequence>
<comment type="caution">
    <text evidence="2">The sequence shown here is derived from an EMBL/GenBank/DDBJ whole genome shotgun (WGS) entry which is preliminary data.</text>
</comment>
<name>A0AAE0F958_9CHLO</name>
<accession>A0AAE0F958</accession>
<protein>
    <submittedName>
        <fullName evidence="2">Uncharacterized protein</fullName>
    </submittedName>
</protein>
<feature type="region of interest" description="Disordered" evidence="1">
    <location>
        <begin position="75"/>
        <end position="103"/>
    </location>
</feature>
<reference evidence="2 3" key="1">
    <citation type="journal article" date="2015" name="Genome Biol. Evol.">
        <title>Comparative Genomics of a Bacterivorous Green Alga Reveals Evolutionary Causalities and Consequences of Phago-Mixotrophic Mode of Nutrition.</title>
        <authorList>
            <person name="Burns J.A."/>
            <person name="Paasch A."/>
            <person name="Narechania A."/>
            <person name="Kim E."/>
        </authorList>
    </citation>
    <scope>NUCLEOTIDE SEQUENCE [LARGE SCALE GENOMIC DNA]</scope>
    <source>
        <strain evidence="2 3">PLY_AMNH</strain>
    </source>
</reference>
<feature type="compositionally biased region" description="Low complexity" evidence="1">
    <location>
        <begin position="75"/>
        <end position="84"/>
    </location>
</feature>
<evidence type="ECO:0000256" key="1">
    <source>
        <dbReference type="SAM" id="MobiDB-lite"/>
    </source>
</evidence>
<feature type="compositionally biased region" description="Gly residues" evidence="1">
    <location>
        <begin position="94"/>
        <end position="103"/>
    </location>
</feature>
<dbReference type="EMBL" id="LGRX02022688">
    <property type="protein sequence ID" value="KAK3255369.1"/>
    <property type="molecule type" value="Genomic_DNA"/>
</dbReference>
<dbReference type="AlphaFoldDB" id="A0AAE0F958"/>
<keyword evidence="3" id="KW-1185">Reference proteome</keyword>